<dbReference type="InterPro" id="IPR011251">
    <property type="entry name" value="Luciferase-like_dom"/>
</dbReference>
<name>A0A543DI90_9PSEU</name>
<gene>
    <name evidence="3" type="ORF">FB558_4798</name>
</gene>
<dbReference type="InterPro" id="IPR036661">
    <property type="entry name" value="Luciferase-like_sf"/>
</dbReference>
<protein>
    <submittedName>
        <fullName evidence="3">5,10-methylenetetrahydromethanopterin reductase</fullName>
    </submittedName>
</protein>
<evidence type="ECO:0000313" key="4">
    <source>
        <dbReference type="Proteomes" id="UP000315677"/>
    </source>
</evidence>
<keyword evidence="4" id="KW-1185">Reference proteome</keyword>
<keyword evidence="1" id="KW-0560">Oxidoreductase</keyword>
<accession>A0A543DI90</accession>
<dbReference type="Gene3D" id="3.20.20.30">
    <property type="entry name" value="Luciferase-like domain"/>
    <property type="match status" value="1"/>
</dbReference>
<evidence type="ECO:0000313" key="3">
    <source>
        <dbReference type="EMBL" id="TQM09057.1"/>
    </source>
</evidence>
<dbReference type="InterPro" id="IPR050564">
    <property type="entry name" value="F420-G6PD/mer"/>
</dbReference>
<sequence length="353" mass="37441">MQTEFSSTPIAFGVRFPPCGSARAVADAVALSERKGFDVAWIADSQLLWRDVFATMALAATATEHITLASAVTNFVTRHPSVVASAANTVNELAPGRVLLGVGTGDSSVKPLGMRPSRLAEMRDGIAMVRTLLADEVQDYGQRRAKLRAPVSPVPVHIAASGPRSLRMAGEVADGVLTLAGISPETMSGTRDAVAAGAAAAGRDITDLAFTVGAFCKITEDIERDAAILKPICLHMASIGGQDFLRLAGIELPPPPAVPEVYPDMVHAEDWDLAVAQAGRYVTDEMAVRFSQTFCLFGTVEEVLSRIRRAVDVGATGFYLRHVGNYTLPIELVETFGDEVLPHFSAAVSGVRP</sequence>
<evidence type="ECO:0000256" key="1">
    <source>
        <dbReference type="ARBA" id="ARBA00023002"/>
    </source>
</evidence>
<dbReference type="Proteomes" id="UP000315677">
    <property type="component" value="Unassembled WGS sequence"/>
</dbReference>
<organism evidence="3 4">
    <name type="scientific">Pseudonocardia kunmingensis</name>
    <dbReference type="NCBI Taxonomy" id="630975"/>
    <lineage>
        <taxon>Bacteria</taxon>
        <taxon>Bacillati</taxon>
        <taxon>Actinomycetota</taxon>
        <taxon>Actinomycetes</taxon>
        <taxon>Pseudonocardiales</taxon>
        <taxon>Pseudonocardiaceae</taxon>
        <taxon>Pseudonocardia</taxon>
    </lineage>
</organism>
<dbReference type="PANTHER" id="PTHR43244">
    <property type="match status" value="1"/>
</dbReference>
<reference evidence="3 4" key="1">
    <citation type="submission" date="2019-06" db="EMBL/GenBank/DDBJ databases">
        <title>Sequencing the genomes of 1000 actinobacteria strains.</title>
        <authorList>
            <person name="Klenk H.-P."/>
        </authorList>
    </citation>
    <scope>NUCLEOTIDE SEQUENCE [LARGE SCALE GENOMIC DNA]</scope>
    <source>
        <strain evidence="3 4">DSM 45301</strain>
    </source>
</reference>
<dbReference type="AlphaFoldDB" id="A0A543DI90"/>
<dbReference type="GO" id="GO:0016705">
    <property type="term" value="F:oxidoreductase activity, acting on paired donors, with incorporation or reduction of molecular oxygen"/>
    <property type="evidence" value="ECO:0007669"/>
    <property type="project" value="InterPro"/>
</dbReference>
<dbReference type="Pfam" id="PF00296">
    <property type="entry name" value="Bac_luciferase"/>
    <property type="match status" value="1"/>
</dbReference>
<feature type="domain" description="Luciferase-like" evidence="2">
    <location>
        <begin position="21"/>
        <end position="316"/>
    </location>
</feature>
<dbReference type="EMBL" id="VFPA01000003">
    <property type="protein sequence ID" value="TQM09057.1"/>
    <property type="molecule type" value="Genomic_DNA"/>
</dbReference>
<comment type="caution">
    <text evidence="3">The sequence shown here is derived from an EMBL/GenBank/DDBJ whole genome shotgun (WGS) entry which is preliminary data.</text>
</comment>
<proteinExistence type="predicted"/>
<evidence type="ECO:0000259" key="2">
    <source>
        <dbReference type="Pfam" id="PF00296"/>
    </source>
</evidence>
<dbReference type="CDD" id="cd01097">
    <property type="entry name" value="Tetrahydromethanopterin_reductase"/>
    <property type="match status" value="1"/>
</dbReference>
<dbReference type="PANTHER" id="PTHR43244:SF1">
    <property type="entry name" value="5,10-METHYLENETETRAHYDROMETHANOPTERIN REDUCTASE"/>
    <property type="match status" value="1"/>
</dbReference>
<dbReference type="SUPFAM" id="SSF51679">
    <property type="entry name" value="Bacterial luciferase-like"/>
    <property type="match status" value="1"/>
</dbReference>